<dbReference type="EMBL" id="QOHO01000013">
    <property type="protein sequence ID" value="RFZ80151.1"/>
    <property type="molecule type" value="Genomic_DNA"/>
</dbReference>
<accession>A0A3E2NGX3</accession>
<reference evidence="1 2" key="1">
    <citation type="submission" date="2018-07" db="EMBL/GenBank/DDBJ databases">
        <title>New species, Clostridium PI-S10-A1B.</title>
        <authorList>
            <person name="Krishna G."/>
            <person name="Summeta K."/>
            <person name="Shikha S."/>
            <person name="Prabhu P.B."/>
            <person name="Suresh K."/>
        </authorList>
    </citation>
    <scope>NUCLEOTIDE SEQUENCE [LARGE SCALE GENOMIC DNA]</scope>
    <source>
        <strain evidence="1 2">PI-S10-A1B</strain>
    </source>
</reference>
<dbReference type="RefSeq" id="WP_089608645.1">
    <property type="nucleotide sequence ID" value="NZ_QOHO01000013.1"/>
</dbReference>
<comment type="caution">
    <text evidence="1">The sequence shown here is derived from an EMBL/GenBank/DDBJ whole genome shotgun (WGS) entry which is preliminary data.</text>
</comment>
<proteinExistence type="predicted"/>
<sequence>MIDNFQMTFHHIGKPVPLENIKDNKDTKYSPLFDMYSLDMKNDLSLPIELHAFGENSSLDVRIQKEPHVAFKVNDIESALDGKEIVMPLYQPFAGYRCAMVIINKQLIELIETTLSESEIWGDGIFKDSILYPKGKHVLDESAEK</sequence>
<evidence type="ECO:0000313" key="1">
    <source>
        <dbReference type="EMBL" id="RFZ80151.1"/>
    </source>
</evidence>
<dbReference type="OrthoDB" id="1986818at2"/>
<dbReference type="AlphaFoldDB" id="A0A3E2NGX3"/>
<dbReference type="Proteomes" id="UP000260680">
    <property type="component" value="Unassembled WGS sequence"/>
</dbReference>
<name>A0A3E2NGX3_9FIRM</name>
<gene>
    <name evidence="1" type="ORF">DS742_04040</name>
</gene>
<evidence type="ECO:0000313" key="2">
    <source>
        <dbReference type="Proteomes" id="UP000260680"/>
    </source>
</evidence>
<organism evidence="1 2">
    <name type="scientific">Lacrimispora amygdalina</name>
    <dbReference type="NCBI Taxonomy" id="253257"/>
    <lineage>
        <taxon>Bacteria</taxon>
        <taxon>Bacillati</taxon>
        <taxon>Bacillota</taxon>
        <taxon>Clostridia</taxon>
        <taxon>Lachnospirales</taxon>
        <taxon>Lachnospiraceae</taxon>
        <taxon>Lacrimispora</taxon>
    </lineage>
</organism>
<protein>
    <submittedName>
        <fullName evidence="1">Uncharacterized protein</fullName>
    </submittedName>
</protein>